<name>A0A8J2J0W6_9HEXA</name>
<evidence type="ECO:0000313" key="2">
    <source>
        <dbReference type="EMBL" id="CAG7650607.1"/>
    </source>
</evidence>
<feature type="region of interest" description="Disordered" evidence="1">
    <location>
        <begin position="1"/>
        <end position="37"/>
    </location>
</feature>
<organism evidence="2 3">
    <name type="scientific">Allacma fusca</name>
    <dbReference type="NCBI Taxonomy" id="39272"/>
    <lineage>
        <taxon>Eukaryota</taxon>
        <taxon>Metazoa</taxon>
        <taxon>Ecdysozoa</taxon>
        <taxon>Arthropoda</taxon>
        <taxon>Hexapoda</taxon>
        <taxon>Collembola</taxon>
        <taxon>Symphypleona</taxon>
        <taxon>Sminthuridae</taxon>
        <taxon>Allacma</taxon>
    </lineage>
</organism>
<sequence>MWPSLSTGLKSKGLELTDPSSRIKYEPHEGEASSGSTWVKTEACNVSE</sequence>
<proteinExistence type="predicted"/>
<dbReference type="Proteomes" id="UP000708208">
    <property type="component" value="Unassembled WGS sequence"/>
</dbReference>
<keyword evidence="3" id="KW-1185">Reference proteome</keyword>
<dbReference type="EMBL" id="CAJVCH010003869">
    <property type="protein sequence ID" value="CAG7650607.1"/>
    <property type="molecule type" value="Genomic_DNA"/>
</dbReference>
<evidence type="ECO:0000256" key="1">
    <source>
        <dbReference type="SAM" id="MobiDB-lite"/>
    </source>
</evidence>
<accession>A0A8J2J0W6</accession>
<gene>
    <name evidence="2" type="ORF">AFUS01_LOCUS729</name>
</gene>
<comment type="caution">
    <text evidence="2">The sequence shown here is derived from an EMBL/GenBank/DDBJ whole genome shotgun (WGS) entry which is preliminary data.</text>
</comment>
<feature type="non-terminal residue" evidence="2">
    <location>
        <position position="1"/>
    </location>
</feature>
<feature type="compositionally biased region" description="Basic and acidic residues" evidence="1">
    <location>
        <begin position="21"/>
        <end position="31"/>
    </location>
</feature>
<reference evidence="2" key="1">
    <citation type="submission" date="2021-06" db="EMBL/GenBank/DDBJ databases">
        <authorList>
            <person name="Hodson N. C."/>
            <person name="Mongue J. A."/>
            <person name="Jaron S. K."/>
        </authorList>
    </citation>
    <scope>NUCLEOTIDE SEQUENCE</scope>
</reference>
<dbReference type="AlphaFoldDB" id="A0A8J2J0W6"/>
<protein>
    <submittedName>
        <fullName evidence="2">Uncharacterized protein</fullName>
    </submittedName>
</protein>
<evidence type="ECO:0000313" key="3">
    <source>
        <dbReference type="Proteomes" id="UP000708208"/>
    </source>
</evidence>